<feature type="transmembrane region" description="Helical" evidence="18">
    <location>
        <begin position="98"/>
        <end position="120"/>
    </location>
</feature>
<keyword evidence="10 18" id="KW-0249">Electron transport</keyword>
<dbReference type="InterPro" id="IPR005797">
    <property type="entry name" value="Cyt_b/b6_N"/>
</dbReference>
<dbReference type="InterPro" id="IPR005798">
    <property type="entry name" value="Cyt_b/b6_C"/>
</dbReference>
<dbReference type="GO" id="GO:0008121">
    <property type="term" value="F:quinol-cytochrome-c reductase activity"/>
    <property type="evidence" value="ECO:0007669"/>
    <property type="project" value="InterPro"/>
</dbReference>
<dbReference type="GO" id="GO:0016491">
    <property type="term" value="F:oxidoreductase activity"/>
    <property type="evidence" value="ECO:0007669"/>
    <property type="project" value="UniProtKB-UniRule"/>
</dbReference>
<geneLocation type="mitochondrion" evidence="21"/>
<feature type="domain" description="Cytochrome b/b6 N-terminal region profile" evidence="19">
    <location>
        <begin position="21"/>
        <end position="230"/>
    </location>
</feature>
<keyword evidence="7 18" id="KW-0812">Transmembrane</keyword>
<evidence type="ECO:0000256" key="1">
    <source>
        <dbReference type="ARBA" id="ARBA00002566"/>
    </source>
</evidence>
<evidence type="ECO:0000259" key="19">
    <source>
        <dbReference type="PROSITE" id="PS51002"/>
    </source>
</evidence>
<feature type="transmembrane region" description="Helical" evidence="18">
    <location>
        <begin position="30"/>
        <end position="51"/>
    </location>
</feature>
<keyword evidence="15 18" id="KW-0472">Membrane</keyword>
<feature type="binding site" evidence="16">
    <location>
        <position position="222"/>
    </location>
    <ligand>
        <name>a ubiquinone</name>
        <dbReference type="ChEBI" id="CHEBI:16389"/>
    </ligand>
</feature>
<keyword evidence="14 18" id="KW-0496">Mitochondrion</keyword>
<evidence type="ECO:0000256" key="3">
    <source>
        <dbReference type="ARBA" id="ARBA00013531"/>
    </source>
</evidence>
<dbReference type="InterPro" id="IPR027387">
    <property type="entry name" value="Cytb/b6-like_sf"/>
</dbReference>
<organism evidence="21">
    <name type="scientific">Brachidontes exustus</name>
    <name type="common">Scorched mussel</name>
    <name type="synonym">Mytilus exustus</name>
    <dbReference type="NCBI Taxonomy" id="40254"/>
    <lineage>
        <taxon>Eukaryota</taxon>
        <taxon>Metazoa</taxon>
        <taxon>Spiralia</taxon>
        <taxon>Lophotrochozoa</taxon>
        <taxon>Mollusca</taxon>
        <taxon>Bivalvia</taxon>
        <taxon>Autobranchia</taxon>
        <taxon>Pteriomorphia</taxon>
        <taxon>Mytilida</taxon>
        <taxon>Mytiloidea</taxon>
        <taxon>Mytilidae</taxon>
        <taxon>Brachidontinae</taxon>
        <taxon>Brachidontes</taxon>
    </lineage>
</organism>
<evidence type="ECO:0000256" key="13">
    <source>
        <dbReference type="ARBA" id="ARBA00023075"/>
    </source>
</evidence>
<feature type="transmembrane region" description="Helical" evidence="18">
    <location>
        <begin position="199"/>
        <end position="221"/>
    </location>
</feature>
<evidence type="ECO:0000256" key="15">
    <source>
        <dbReference type="ARBA" id="ARBA00023136"/>
    </source>
</evidence>
<keyword evidence="5 17" id="KW-0349">Heme</keyword>
<reference evidence="21" key="1">
    <citation type="journal article" date="2014" name="Mitochondrial DNA">
        <title>The F type mitochondrial genome of the scorched mussel: Brachidontes exustus, (Mytiloida, Mytilidae).</title>
        <authorList>
            <person name="Bennett K.F."/>
            <person name="Bailey A.W."/>
            <person name="Brambert D.J."/>
            <person name="Ferhati E.W."/>
            <person name="Karson C.A."/>
            <person name="Nafasat U."/>
            <person name="Wadleigh J.K."/>
            <person name="Wright A.H."/>
        </authorList>
    </citation>
    <scope>NUCLEOTIDE SEQUENCE</scope>
    <source>
        <tissue evidence="21">Muscle</tissue>
    </source>
</reference>
<dbReference type="GO" id="GO:0046872">
    <property type="term" value="F:metal ion binding"/>
    <property type="evidence" value="ECO:0007669"/>
    <property type="project" value="UniProtKB-UniRule"/>
</dbReference>
<dbReference type="Gene3D" id="1.20.810.10">
    <property type="entry name" value="Cytochrome Bc1 Complex, Chain C"/>
    <property type="match status" value="1"/>
</dbReference>
<sequence>MVNYAGFWAYKFYISNKGYMMSKPFRKRHWFLKILSYGLYDLPCPINLSVWWSFGSMLGLCLTIQIVTGFMLSFYYVPHADMAFDSVIYIMRNVHKGWMVRSIHSNGASMFFMCIYIHIGRGLYYGSYLDKAVWNVGIALYLMLSAEAFLGYVLPWGQMSYWGAVVISSMLTAIPYVGQTMAEWLWGGYVVNTRTLTRFYSFHFILPFLMVVVVLLHLFYLHEKGSNNPLGVSSDSMLIPFHPSYTVKDIFGFVCMLFVLMFFVCVKPEMLGNPLNFIPADSMKTPVHIQPEWYFLFAYTILRSIPHKAGGIVAMLASILVLAVMPFVHTGKFRGLAYYPIHQMLFWAFISVFLGMTAIGMRPVMEPIYTVGQILSVIYFGLILFIPLSMFMWDKLIFKYA</sequence>
<dbReference type="GeneID" id="20357282"/>
<feature type="transmembrane region" description="Helical" evidence="18">
    <location>
        <begin position="309"/>
        <end position="329"/>
    </location>
</feature>
<dbReference type="PANTHER" id="PTHR19271">
    <property type="entry name" value="CYTOCHROME B"/>
    <property type="match status" value="1"/>
</dbReference>
<feature type="transmembrane region" description="Helical" evidence="18">
    <location>
        <begin position="245"/>
        <end position="264"/>
    </location>
</feature>
<dbReference type="Pfam" id="PF00032">
    <property type="entry name" value="Cytochrom_B_C"/>
    <property type="match status" value="1"/>
</dbReference>
<keyword evidence="8 17" id="KW-0479">Metal-binding</keyword>
<keyword evidence="9" id="KW-0999">Mitochondrion inner membrane</keyword>
<dbReference type="CDD" id="cd00290">
    <property type="entry name" value="cytochrome_b_C"/>
    <property type="match status" value="1"/>
</dbReference>
<feature type="binding site" description="axial binding residue" evidence="17">
    <location>
        <position position="203"/>
    </location>
    <ligand>
        <name>heme b</name>
        <dbReference type="ChEBI" id="CHEBI:60344"/>
        <label>b562</label>
    </ligand>
    <ligandPart>
        <name>Fe</name>
        <dbReference type="ChEBI" id="CHEBI:18248"/>
    </ligandPart>
</feature>
<comment type="subcellular location">
    <subcellularLocation>
        <location evidence="2">Mitochondrion inner membrane</location>
        <topology evidence="2">Multi-pass membrane protein</topology>
    </subcellularLocation>
</comment>
<feature type="domain" description="Cytochrome b/b6 C-terminal region profile" evidence="20">
    <location>
        <begin position="231"/>
        <end position="401"/>
    </location>
</feature>
<comment type="similarity">
    <text evidence="18">Belongs to the cytochrome b family.</text>
</comment>
<evidence type="ECO:0000256" key="7">
    <source>
        <dbReference type="ARBA" id="ARBA00022692"/>
    </source>
</evidence>
<feature type="binding site" description="axial binding residue" evidence="17">
    <location>
        <position position="118"/>
    </location>
    <ligand>
        <name>heme b</name>
        <dbReference type="ChEBI" id="CHEBI:60344"/>
        <label>b566</label>
    </ligand>
    <ligandPart>
        <name>Fe</name>
        <dbReference type="ChEBI" id="CHEBI:18248"/>
    </ligandPart>
</feature>
<evidence type="ECO:0000313" key="21">
    <source>
        <dbReference type="EMBL" id="AIM58706.1"/>
    </source>
</evidence>
<feature type="transmembrane region" description="Helical" evidence="18">
    <location>
        <begin position="132"/>
        <end position="154"/>
    </location>
</feature>
<evidence type="ECO:0000256" key="5">
    <source>
        <dbReference type="ARBA" id="ARBA00022617"/>
    </source>
</evidence>
<feature type="transmembrane region" description="Helical" evidence="18">
    <location>
        <begin position="373"/>
        <end position="393"/>
    </location>
</feature>
<evidence type="ECO:0000256" key="18">
    <source>
        <dbReference type="RuleBase" id="RU362117"/>
    </source>
</evidence>
<evidence type="ECO:0000256" key="16">
    <source>
        <dbReference type="PIRSR" id="PIRSR038885-1"/>
    </source>
</evidence>
<dbReference type="InterPro" id="IPR048259">
    <property type="entry name" value="Cytochrome_b_N_euk/bac"/>
</dbReference>
<dbReference type="PANTHER" id="PTHR19271:SF16">
    <property type="entry name" value="CYTOCHROME B"/>
    <property type="match status" value="1"/>
</dbReference>
<dbReference type="GO" id="GO:0005743">
    <property type="term" value="C:mitochondrial inner membrane"/>
    <property type="evidence" value="ECO:0007669"/>
    <property type="project" value="UniProtKB-SubCell"/>
</dbReference>
<evidence type="ECO:0000256" key="2">
    <source>
        <dbReference type="ARBA" id="ARBA00004448"/>
    </source>
</evidence>
<protein>
    <recommendedName>
        <fullName evidence="3 18">Cytochrome b</fullName>
    </recommendedName>
</protein>
<evidence type="ECO:0000256" key="11">
    <source>
        <dbReference type="ARBA" id="ARBA00022989"/>
    </source>
</evidence>
<dbReference type="InterPro" id="IPR048260">
    <property type="entry name" value="Cytochrome_b_C_euk/bac"/>
</dbReference>
<evidence type="ECO:0000256" key="6">
    <source>
        <dbReference type="ARBA" id="ARBA00022660"/>
    </source>
</evidence>
<comment type="cofactor">
    <cofactor evidence="18">
        <name>heme b</name>
        <dbReference type="ChEBI" id="CHEBI:60344"/>
    </cofactor>
    <text evidence="18">Binds 2 heme groups non-covalently.</text>
</comment>
<feature type="transmembrane region" description="Helical" evidence="18">
    <location>
        <begin position="161"/>
        <end position="179"/>
    </location>
</feature>
<dbReference type="CDD" id="cd00284">
    <property type="entry name" value="Cytochrome_b_N"/>
    <property type="match status" value="1"/>
</dbReference>
<keyword evidence="12 17" id="KW-0408">Iron</keyword>
<keyword evidence="11 18" id="KW-1133">Transmembrane helix</keyword>
<name>A0A0U1XDH7_BRAEX</name>
<keyword evidence="6 18" id="KW-0679">Respiratory chain</keyword>
<dbReference type="CTD" id="4519"/>
<dbReference type="PIRSF" id="PIRSF038885">
    <property type="entry name" value="COB"/>
    <property type="match status" value="1"/>
</dbReference>
<feature type="transmembrane region" description="Helical" evidence="18">
    <location>
        <begin position="57"/>
        <end position="77"/>
    </location>
</feature>
<evidence type="ECO:0000259" key="20">
    <source>
        <dbReference type="PROSITE" id="PS51003"/>
    </source>
</evidence>
<dbReference type="PROSITE" id="PS51003">
    <property type="entry name" value="CYTB_CTER"/>
    <property type="match status" value="1"/>
</dbReference>
<evidence type="ECO:0000256" key="9">
    <source>
        <dbReference type="ARBA" id="ARBA00022792"/>
    </source>
</evidence>
<dbReference type="PROSITE" id="PS51002">
    <property type="entry name" value="CYTB_NTER"/>
    <property type="match status" value="1"/>
</dbReference>
<evidence type="ECO:0000256" key="8">
    <source>
        <dbReference type="ARBA" id="ARBA00022723"/>
    </source>
</evidence>
<comment type="cofactor">
    <cofactor evidence="17">
        <name>heme</name>
        <dbReference type="ChEBI" id="CHEBI:30413"/>
    </cofactor>
    <text evidence="17">Binds 2 heme groups non-covalently.</text>
</comment>
<dbReference type="AlphaFoldDB" id="A0A0U1XDH7"/>
<evidence type="ECO:0000256" key="4">
    <source>
        <dbReference type="ARBA" id="ARBA00022448"/>
    </source>
</evidence>
<dbReference type="InterPro" id="IPR016174">
    <property type="entry name" value="Di-haem_cyt_TM"/>
</dbReference>
<keyword evidence="4 18" id="KW-0813">Transport</keyword>
<dbReference type="GO" id="GO:0006122">
    <property type="term" value="P:mitochondrial electron transport, ubiquinol to cytochrome c"/>
    <property type="evidence" value="ECO:0007669"/>
    <property type="project" value="TreeGrafter"/>
</dbReference>
<evidence type="ECO:0000256" key="10">
    <source>
        <dbReference type="ARBA" id="ARBA00022982"/>
    </source>
</evidence>
<dbReference type="InterPro" id="IPR030689">
    <property type="entry name" value="Cytochrome_b"/>
</dbReference>
<comment type="function">
    <text evidence="1 18">Component of the ubiquinol-cytochrome c reductase complex (complex III or cytochrome b-c1 complex) that is part of the mitochondrial respiratory chain. The b-c1 complex mediates electron transfer from ubiquinol to cytochrome c. Contributes to the generation of a proton gradient across the mitochondrial membrane that is then used for ATP synthesis.</text>
</comment>
<keyword evidence="13" id="KW-0830">Ubiquinone</keyword>
<evidence type="ECO:0000256" key="12">
    <source>
        <dbReference type="ARBA" id="ARBA00023004"/>
    </source>
</evidence>
<feature type="binding site" description="axial binding residue" evidence="17">
    <location>
        <position position="104"/>
    </location>
    <ligand>
        <name>heme b</name>
        <dbReference type="ChEBI" id="CHEBI:60344"/>
        <label>b562</label>
    </ligand>
    <ligandPart>
        <name>Fe</name>
        <dbReference type="ChEBI" id="CHEBI:18248"/>
    </ligandPart>
</feature>
<evidence type="ECO:0000256" key="17">
    <source>
        <dbReference type="PIRSR" id="PIRSR038885-2"/>
    </source>
</evidence>
<dbReference type="SUPFAM" id="SSF81648">
    <property type="entry name" value="a domain/subunit of cytochrome bc1 complex (Ubiquinol-cytochrome c reductase)"/>
    <property type="match status" value="1"/>
</dbReference>
<dbReference type="EMBL" id="KM233636">
    <property type="protein sequence ID" value="AIM58706.1"/>
    <property type="molecule type" value="Genomic_DNA"/>
</dbReference>
<gene>
    <name evidence="21" type="primary">CYTB</name>
</gene>
<dbReference type="GO" id="GO:0045275">
    <property type="term" value="C:respiratory chain complex III"/>
    <property type="evidence" value="ECO:0007669"/>
    <property type="project" value="InterPro"/>
</dbReference>
<dbReference type="RefSeq" id="YP_009058850.1">
    <property type="nucleotide sequence ID" value="NC_024882.1"/>
</dbReference>
<dbReference type="Pfam" id="PF00033">
    <property type="entry name" value="Cytochrome_B"/>
    <property type="match status" value="1"/>
</dbReference>
<dbReference type="InterPro" id="IPR036150">
    <property type="entry name" value="Cyt_b/b6_C_sf"/>
</dbReference>
<feature type="binding site" description="axial binding residue" evidence="17">
    <location>
        <position position="217"/>
    </location>
    <ligand>
        <name>heme b</name>
        <dbReference type="ChEBI" id="CHEBI:60344"/>
        <label>b566</label>
    </ligand>
    <ligandPart>
        <name>Fe</name>
        <dbReference type="ChEBI" id="CHEBI:18248"/>
    </ligandPart>
</feature>
<feature type="transmembrane region" description="Helical" evidence="18">
    <location>
        <begin position="341"/>
        <end position="361"/>
    </location>
</feature>
<dbReference type="SMR" id="A0A0U1XDH7"/>
<evidence type="ECO:0000256" key="14">
    <source>
        <dbReference type="ARBA" id="ARBA00023128"/>
    </source>
</evidence>
<accession>A0A0U1XDH7</accession>
<dbReference type="SUPFAM" id="SSF81342">
    <property type="entry name" value="Transmembrane di-heme cytochromes"/>
    <property type="match status" value="1"/>
</dbReference>
<proteinExistence type="inferred from homology"/>